<dbReference type="KEGG" id="lpav:PLANPX_1200"/>
<organism evidence="2 3">
    <name type="scientific">Lacipirellula parvula</name>
    <dbReference type="NCBI Taxonomy" id="2650471"/>
    <lineage>
        <taxon>Bacteria</taxon>
        <taxon>Pseudomonadati</taxon>
        <taxon>Planctomycetota</taxon>
        <taxon>Planctomycetia</taxon>
        <taxon>Pirellulales</taxon>
        <taxon>Lacipirellulaceae</taxon>
        <taxon>Lacipirellula</taxon>
    </lineage>
</organism>
<accession>A0A5K7X4W1</accession>
<name>A0A5K7X4W1_9BACT</name>
<evidence type="ECO:0000313" key="2">
    <source>
        <dbReference type="EMBL" id="BBO31588.1"/>
    </source>
</evidence>
<protein>
    <submittedName>
        <fullName evidence="2">Uncharacterized protein</fullName>
    </submittedName>
</protein>
<dbReference type="AlphaFoldDB" id="A0A5K7X4W1"/>
<feature type="transmembrane region" description="Helical" evidence="1">
    <location>
        <begin position="119"/>
        <end position="136"/>
    </location>
</feature>
<evidence type="ECO:0000313" key="3">
    <source>
        <dbReference type="Proteomes" id="UP000326837"/>
    </source>
</evidence>
<gene>
    <name evidence="2" type="ORF">PLANPX_1200</name>
</gene>
<keyword evidence="1" id="KW-1133">Transmembrane helix</keyword>
<dbReference type="RefSeq" id="WP_152097703.1">
    <property type="nucleotide sequence ID" value="NZ_AP021861.1"/>
</dbReference>
<evidence type="ECO:0000256" key="1">
    <source>
        <dbReference type="SAM" id="Phobius"/>
    </source>
</evidence>
<keyword evidence="1" id="KW-0812">Transmembrane</keyword>
<keyword evidence="3" id="KW-1185">Reference proteome</keyword>
<reference evidence="3" key="1">
    <citation type="submission" date="2019-10" db="EMBL/GenBank/DDBJ databases">
        <title>Lacipirellula parvula gen. nov., sp. nov., representing a lineage of planctomycetes widespread in freshwater anoxic habitats, and description of the family Lacipirellulaceae.</title>
        <authorList>
            <person name="Dedysh S.N."/>
            <person name="Kulichevskaya I.S."/>
            <person name="Beletsky A.V."/>
            <person name="Rakitin A.L."/>
            <person name="Mardanov A.V."/>
            <person name="Ivanova A.A."/>
            <person name="Saltykova V.X."/>
            <person name="Rijpstra W.I.C."/>
            <person name="Sinninghe Damste J.S."/>
            <person name="Ravin N.V."/>
        </authorList>
    </citation>
    <scope>NUCLEOTIDE SEQUENCE [LARGE SCALE GENOMIC DNA]</scope>
    <source>
        <strain evidence="3">PX69</strain>
    </source>
</reference>
<dbReference type="Proteomes" id="UP000326837">
    <property type="component" value="Chromosome"/>
</dbReference>
<keyword evidence="1" id="KW-0472">Membrane</keyword>
<dbReference type="PROSITE" id="PS51257">
    <property type="entry name" value="PROKAR_LIPOPROTEIN"/>
    <property type="match status" value="1"/>
</dbReference>
<proteinExistence type="predicted"/>
<feature type="transmembrane region" description="Helical" evidence="1">
    <location>
        <begin position="7"/>
        <end position="26"/>
    </location>
</feature>
<feature type="transmembrane region" description="Helical" evidence="1">
    <location>
        <begin position="94"/>
        <end position="112"/>
    </location>
</feature>
<dbReference type="EMBL" id="AP021861">
    <property type="protein sequence ID" value="BBO31588.1"/>
    <property type="molecule type" value="Genomic_DNA"/>
</dbReference>
<sequence length="137" mass="14892">MLKAIRYALAAIFLAASVGCLALWQFDGVKPRTLAISSATHEVRLEAWRGKGMISMLSVRQTAVPVYRQAVLRYLLANSSGRVGYRNRGIHFPLWYAALVFAVAAVAAIRIGRQFTLRSALVGMSVVAVLLGMVATL</sequence>